<protein>
    <recommendedName>
        <fullName evidence="6">GH10 domain-containing protein</fullName>
    </recommendedName>
</protein>
<dbReference type="SUPFAM" id="SSF51445">
    <property type="entry name" value="(Trans)glycosidases"/>
    <property type="match status" value="1"/>
</dbReference>
<keyword evidence="2" id="KW-0378">Hydrolase</keyword>
<dbReference type="InterPro" id="IPR017853">
    <property type="entry name" value="GH"/>
</dbReference>
<proteinExistence type="inferred from homology"/>
<dbReference type="Pfam" id="PF00331">
    <property type="entry name" value="Glyco_hydro_10"/>
    <property type="match status" value="1"/>
</dbReference>
<dbReference type="GO" id="GO:0000272">
    <property type="term" value="P:polysaccharide catabolic process"/>
    <property type="evidence" value="ECO:0007669"/>
    <property type="project" value="UniProtKB-KW"/>
</dbReference>
<name>A0AA88U864_9ASTE</name>
<sequence length="529" mass="60725">MMYFCTMKLGERTIILLLMVFCSLEFSDPKEPLYHGGVVKNSELIGELKEWYAFGNAKIEKRVSKSGNHFIVASQRRQPNDSVSQEFYLEKENFYTFSAWLQVSDGEADVVARFKTPAGSKNVDWGFARSGCWSMLKGGLIVDNSGPAELYFEVRKRKVIFHATDAEGKPLANATVSITQKRMSFPFGNAISRGIRSNKAYQEWFTARFKVASFENEMKWDSVERSPGQENYTAPDAMLQFAQKHDIAVRGHNLLWDDPKYEPKWVRSLSPSELSRAVEKRINSIMRRYRGQLIAWDVINENLHHSFFETHLDKNASTIFFRMARQMDQNATLFLNEYNTIEDPNDSISTPTRYLEKIRAIRSGGYHGPLAIGVQGHFYGLNLPYTRAVIDKLASAKLPIWITELDVDQNQTTDLEQVIREVFAHPAVNGIVLWAAWQPWGCYRMCLTDNNFKNLPAGDVVDKFIEEWSHKGLTGVMNATGFFETSLFHGDYEVRISRQNMTVSNLTQHFIKLETPHTPNETYHVKLLF</sequence>
<dbReference type="InterPro" id="IPR001000">
    <property type="entry name" value="GH10_dom"/>
</dbReference>
<dbReference type="GO" id="GO:0031176">
    <property type="term" value="F:endo-1,4-beta-xylanase activity"/>
    <property type="evidence" value="ECO:0007669"/>
    <property type="project" value="UniProtKB-ARBA"/>
</dbReference>
<keyword evidence="4" id="KW-0624">Polysaccharide degradation</keyword>
<feature type="chain" id="PRO_5041736226" description="GH10 domain-containing protein" evidence="5">
    <location>
        <begin position="30"/>
        <end position="529"/>
    </location>
</feature>
<dbReference type="InterPro" id="IPR008979">
    <property type="entry name" value="Galactose-bd-like_sf"/>
</dbReference>
<evidence type="ECO:0000313" key="7">
    <source>
        <dbReference type="EMBL" id="KAK2974475.1"/>
    </source>
</evidence>
<organism evidence="7 8">
    <name type="scientific">Escallonia rubra</name>
    <dbReference type="NCBI Taxonomy" id="112253"/>
    <lineage>
        <taxon>Eukaryota</taxon>
        <taxon>Viridiplantae</taxon>
        <taxon>Streptophyta</taxon>
        <taxon>Embryophyta</taxon>
        <taxon>Tracheophyta</taxon>
        <taxon>Spermatophyta</taxon>
        <taxon>Magnoliopsida</taxon>
        <taxon>eudicotyledons</taxon>
        <taxon>Gunneridae</taxon>
        <taxon>Pentapetalae</taxon>
        <taxon>asterids</taxon>
        <taxon>campanulids</taxon>
        <taxon>Escalloniales</taxon>
        <taxon>Escalloniaceae</taxon>
        <taxon>Escallonia</taxon>
    </lineage>
</organism>
<keyword evidence="3" id="KW-0119">Carbohydrate metabolism</keyword>
<evidence type="ECO:0000256" key="1">
    <source>
        <dbReference type="ARBA" id="ARBA00007495"/>
    </source>
</evidence>
<feature type="signal peptide" evidence="5">
    <location>
        <begin position="1"/>
        <end position="29"/>
    </location>
</feature>
<dbReference type="PANTHER" id="PTHR31490">
    <property type="entry name" value="GLYCOSYL HYDROLASE"/>
    <property type="match status" value="1"/>
</dbReference>
<dbReference type="PROSITE" id="PS51760">
    <property type="entry name" value="GH10_2"/>
    <property type="match status" value="1"/>
</dbReference>
<comment type="caution">
    <text evidence="7">The sequence shown here is derived from an EMBL/GenBank/DDBJ whole genome shotgun (WGS) entry which is preliminary data.</text>
</comment>
<evidence type="ECO:0000256" key="2">
    <source>
        <dbReference type="ARBA" id="ARBA00022801"/>
    </source>
</evidence>
<dbReference type="Gene3D" id="3.20.20.80">
    <property type="entry name" value="Glycosidases"/>
    <property type="match status" value="1"/>
</dbReference>
<dbReference type="SMART" id="SM00633">
    <property type="entry name" value="Glyco_10"/>
    <property type="match status" value="1"/>
</dbReference>
<dbReference type="Proteomes" id="UP001187471">
    <property type="component" value="Unassembled WGS sequence"/>
</dbReference>
<keyword evidence="8" id="KW-1185">Reference proteome</keyword>
<evidence type="ECO:0000256" key="3">
    <source>
        <dbReference type="ARBA" id="ARBA00023277"/>
    </source>
</evidence>
<keyword evidence="5" id="KW-0732">Signal</keyword>
<gene>
    <name evidence="7" type="ORF">RJ640_018640</name>
</gene>
<dbReference type="AlphaFoldDB" id="A0AA88U864"/>
<dbReference type="PANTHER" id="PTHR31490:SF80">
    <property type="entry name" value="ENDO-1,4-BETA-XYLANASE A-LIKE ISOFORM X1"/>
    <property type="match status" value="1"/>
</dbReference>
<dbReference type="InterPro" id="IPR044846">
    <property type="entry name" value="GH10"/>
</dbReference>
<evidence type="ECO:0000259" key="6">
    <source>
        <dbReference type="PROSITE" id="PS51760"/>
    </source>
</evidence>
<evidence type="ECO:0000256" key="4">
    <source>
        <dbReference type="ARBA" id="ARBA00023326"/>
    </source>
</evidence>
<dbReference type="Gene3D" id="2.60.120.260">
    <property type="entry name" value="Galactose-binding domain-like"/>
    <property type="match status" value="1"/>
</dbReference>
<dbReference type="SUPFAM" id="SSF49785">
    <property type="entry name" value="Galactose-binding domain-like"/>
    <property type="match status" value="1"/>
</dbReference>
<accession>A0AA88U864</accession>
<evidence type="ECO:0000256" key="5">
    <source>
        <dbReference type="SAM" id="SignalP"/>
    </source>
</evidence>
<reference evidence="7" key="1">
    <citation type="submission" date="2022-12" db="EMBL/GenBank/DDBJ databases">
        <title>Draft genome assemblies for two species of Escallonia (Escalloniales).</title>
        <authorList>
            <person name="Chanderbali A."/>
            <person name="Dervinis C."/>
            <person name="Anghel I."/>
            <person name="Soltis D."/>
            <person name="Soltis P."/>
            <person name="Zapata F."/>
        </authorList>
    </citation>
    <scope>NUCLEOTIDE SEQUENCE</scope>
    <source>
        <strain evidence="7">UCBG92.1500</strain>
        <tissue evidence="7">Leaf</tissue>
    </source>
</reference>
<evidence type="ECO:0000313" key="8">
    <source>
        <dbReference type="Proteomes" id="UP001187471"/>
    </source>
</evidence>
<dbReference type="EMBL" id="JAVXUO010002312">
    <property type="protein sequence ID" value="KAK2974475.1"/>
    <property type="molecule type" value="Genomic_DNA"/>
</dbReference>
<feature type="domain" description="GH10" evidence="6">
    <location>
        <begin position="172"/>
        <end position="464"/>
    </location>
</feature>
<comment type="similarity">
    <text evidence="1">Belongs to the glycosyl hydrolase 10 (cellulase F) family.</text>
</comment>